<evidence type="ECO:0000313" key="10">
    <source>
        <dbReference type="EMBL" id="CAL5229560.1"/>
    </source>
</evidence>
<evidence type="ECO:0000256" key="5">
    <source>
        <dbReference type="ARBA" id="ARBA00022692"/>
    </source>
</evidence>
<keyword evidence="3 8" id="KW-0328">Glycosyltransferase</keyword>
<accession>A0ABP1GE54</accession>
<evidence type="ECO:0000256" key="4">
    <source>
        <dbReference type="ARBA" id="ARBA00022679"/>
    </source>
</evidence>
<keyword evidence="9" id="KW-0732">Signal</keyword>
<keyword evidence="5" id="KW-0812">Transmembrane</keyword>
<evidence type="ECO:0000256" key="3">
    <source>
        <dbReference type="ARBA" id="ARBA00022676"/>
    </source>
</evidence>
<evidence type="ECO:0000256" key="1">
    <source>
        <dbReference type="ARBA" id="ARBA00004167"/>
    </source>
</evidence>
<keyword evidence="6" id="KW-1133">Transmembrane helix</keyword>
<keyword evidence="4 8" id="KW-0808">Transferase</keyword>
<dbReference type="Proteomes" id="UP001497392">
    <property type="component" value="Unassembled WGS sequence"/>
</dbReference>
<organism evidence="10 11">
    <name type="scientific">Coccomyxa viridis</name>
    <dbReference type="NCBI Taxonomy" id="1274662"/>
    <lineage>
        <taxon>Eukaryota</taxon>
        <taxon>Viridiplantae</taxon>
        <taxon>Chlorophyta</taxon>
        <taxon>core chlorophytes</taxon>
        <taxon>Trebouxiophyceae</taxon>
        <taxon>Trebouxiophyceae incertae sedis</taxon>
        <taxon>Coccomyxaceae</taxon>
        <taxon>Coccomyxa</taxon>
    </lineage>
</organism>
<evidence type="ECO:0000313" key="11">
    <source>
        <dbReference type="Proteomes" id="UP001497392"/>
    </source>
</evidence>
<feature type="chain" id="PRO_5046216980" description="Glycosyltransferase family 92 protein" evidence="9">
    <location>
        <begin position="30"/>
        <end position="490"/>
    </location>
</feature>
<feature type="signal peptide" evidence="9">
    <location>
        <begin position="1"/>
        <end position="29"/>
    </location>
</feature>
<gene>
    <name evidence="10" type="primary">g12912</name>
    <name evidence="10" type="ORF">VP750_LOCUS11466</name>
</gene>
<evidence type="ECO:0000256" key="2">
    <source>
        <dbReference type="ARBA" id="ARBA00007647"/>
    </source>
</evidence>
<comment type="subcellular location">
    <subcellularLocation>
        <location evidence="1">Membrane</location>
        <topology evidence="1">Single-pass membrane protein</topology>
    </subcellularLocation>
</comment>
<evidence type="ECO:0000256" key="6">
    <source>
        <dbReference type="ARBA" id="ARBA00022989"/>
    </source>
</evidence>
<dbReference type="EMBL" id="CAXHTA020000021">
    <property type="protein sequence ID" value="CAL5229560.1"/>
    <property type="molecule type" value="Genomic_DNA"/>
</dbReference>
<dbReference type="PANTHER" id="PTHR21461:SF69">
    <property type="entry name" value="GLYCOSYLTRANSFERASE FAMILY 92 PROTEIN"/>
    <property type="match status" value="1"/>
</dbReference>
<keyword evidence="11" id="KW-1185">Reference proteome</keyword>
<protein>
    <recommendedName>
        <fullName evidence="8">Glycosyltransferase family 92 protein</fullName>
        <ecNumber evidence="8">2.4.1.-</ecNumber>
    </recommendedName>
</protein>
<evidence type="ECO:0000256" key="9">
    <source>
        <dbReference type="SAM" id="SignalP"/>
    </source>
</evidence>
<comment type="similarity">
    <text evidence="2 8">Belongs to the glycosyltransferase 92 family.</text>
</comment>
<proteinExistence type="inferred from homology"/>
<comment type="caution">
    <text evidence="10">The sequence shown here is derived from an EMBL/GenBank/DDBJ whole genome shotgun (WGS) entry which is preliminary data.</text>
</comment>
<sequence>MKPPPLSWRGYIALLICLAISSGYGAVHGSLRPASPHGSLRNLVDLHIPSHYSVSEDPPRRELHSRGLQEGAALPSPKVPTFSVFSALYDSVLGEVRVSAEVYPLEVCDSITTCQLDGASGHFDIPAVGRAPFGTWGVPESKPQLWECFVDCKLPQPGLKLDAVYLRDADDELIHTKMVLEEVLRPENGSAPKGVGMCVGPVYSAAPTFLDWVQYYADMGVGGIHLYAAVADFILSPQGAGHMHLPGSYRALSIDSHRLLRWKVFHPSPWSLHYYGQWLIYNDCLFRWRHTYEYILFVDRDEFLHFPGKPAGEVELGNLVAGLFMNSTASVVFFGALHNVLCLTKQVPLLGSAAHKANLVQPRLNIQVYEGYDMWGEDKVLPDFRNCSISYHGPTAGRACHPKSLVRPLAVNLMNVHFMAEAAAGFEQAPHAIDPSLAYIKHLRCLLKLGSSTWEHNDTTPLCLPEGQDYAKHTSGGVSTCPTQVMMHTG</sequence>
<dbReference type="PANTHER" id="PTHR21461">
    <property type="entry name" value="GLYCOSYLTRANSFERASE FAMILY 92 PROTEIN"/>
    <property type="match status" value="1"/>
</dbReference>
<dbReference type="EC" id="2.4.1.-" evidence="8"/>
<reference evidence="10 11" key="1">
    <citation type="submission" date="2024-06" db="EMBL/GenBank/DDBJ databases">
        <authorList>
            <person name="Kraege A."/>
            <person name="Thomma B."/>
        </authorList>
    </citation>
    <scope>NUCLEOTIDE SEQUENCE [LARGE SCALE GENOMIC DNA]</scope>
</reference>
<dbReference type="InterPro" id="IPR008166">
    <property type="entry name" value="Glyco_transf_92"/>
</dbReference>
<dbReference type="Pfam" id="PF01697">
    <property type="entry name" value="Glyco_transf_92"/>
    <property type="match status" value="1"/>
</dbReference>
<evidence type="ECO:0000256" key="8">
    <source>
        <dbReference type="RuleBase" id="RU366017"/>
    </source>
</evidence>
<name>A0ABP1GE54_9CHLO</name>
<evidence type="ECO:0000256" key="7">
    <source>
        <dbReference type="ARBA" id="ARBA00023136"/>
    </source>
</evidence>
<keyword evidence="7" id="KW-0472">Membrane</keyword>